<dbReference type="InterPro" id="IPR045000">
    <property type="entry name" value="TR"/>
</dbReference>
<comment type="similarity">
    <text evidence="3">Belongs to the short-chain dehydrogenases/reductases (SDR) family. SDR65C subfamily.</text>
</comment>
<gene>
    <name evidence="4" type="ORF">LITE_LOCUS21141</name>
</gene>
<keyword evidence="1" id="KW-0521">NADP</keyword>
<evidence type="ECO:0000256" key="1">
    <source>
        <dbReference type="ARBA" id="ARBA00022857"/>
    </source>
</evidence>
<dbReference type="GO" id="GO:0016491">
    <property type="term" value="F:oxidoreductase activity"/>
    <property type="evidence" value="ECO:0007669"/>
    <property type="project" value="UniProtKB-KW"/>
</dbReference>
<evidence type="ECO:0000313" key="4">
    <source>
        <dbReference type="EMBL" id="CAI0427266.1"/>
    </source>
</evidence>
<proteinExistence type="inferred from homology"/>
<dbReference type="EMBL" id="CAMGYJ010000005">
    <property type="protein sequence ID" value="CAI0427266.1"/>
    <property type="molecule type" value="Genomic_DNA"/>
</dbReference>
<dbReference type="SUPFAM" id="SSF51735">
    <property type="entry name" value="NAD(P)-binding Rossmann-fold domains"/>
    <property type="match status" value="1"/>
</dbReference>
<dbReference type="AlphaFoldDB" id="A0AAV0KZ46"/>
<sequence>MATIAEEVIGQRPKARSLKGMTALVTGGTRGIGQAIVEELAGDGAAVHTCSRTQADLDRCLQQWHTKGYRVTGSVCDVLHPDQRLSLMESVSSLFDGKLNILVNNSGALLHKKAPEVTCEEFSTIMGTNFDATYHLCQLSYPLLKASTLGSIVNISSISGIVSLPYTSVYGASKAAMNQLTRSLACEWAKDNIRVNAVAAGLIMTKMLSSAMVRPHSYSFLLSCPVPRVSFSKIGEASEISSWVAFLCSPAASYTTGQVIAVDGGLTINGFN</sequence>
<keyword evidence="5" id="KW-1185">Reference proteome</keyword>
<evidence type="ECO:0000256" key="3">
    <source>
        <dbReference type="ARBA" id="ARBA00025714"/>
    </source>
</evidence>
<dbReference type="Proteomes" id="UP001154282">
    <property type="component" value="Unassembled WGS sequence"/>
</dbReference>
<dbReference type="PRINTS" id="PR00080">
    <property type="entry name" value="SDRFAMILY"/>
</dbReference>
<dbReference type="PROSITE" id="PS00061">
    <property type="entry name" value="ADH_SHORT"/>
    <property type="match status" value="1"/>
</dbReference>
<dbReference type="PANTHER" id="PTHR42898">
    <property type="entry name" value="TROPINONE REDUCTASE"/>
    <property type="match status" value="1"/>
</dbReference>
<keyword evidence="2" id="KW-0560">Oxidoreductase</keyword>
<dbReference type="Gene3D" id="3.40.50.720">
    <property type="entry name" value="NAD(P)-binding Rossmann-like Domain"/>
    <property type="match status" value="1"/>
</dbReference>
<evidence type="ECO:0000256" key="2">
    <source>
        <dbReference type="ARBA" id="ARBA00023002"/>
    </source>
</evidence>
<accession>A0AAV0KZ46</accession>
<dbReference type="InterPro" id="IPR036291">
    <property type="entry name" value="NAD(P)-bd_dom_sf"/>
</dbReference>
<dbReference type="InterPro" id="IPR002347">
    <property type="entry name" value="SDR_fam"/>
</dbReference>
<dbReference type="PRINTS" id="PR00081">
    <property type="entry name" value="GDHRDH"/>
</dbReference>
<reference evidence="4" key="1">
    <citation type="submission" date="2022-08" db="EMBL/GenBank/DDBJ databases">
        <authorList>
            <person name="Gutierrez-Valencia J."/>
        </authorList>
    </citation>
    <scope>NUCLEOTIDE SEQUENCE</scope>
</reference>
<comment type="caution">
    <text evidence="4">The sequence shown here is derived from an EMBL/GenBank/DDBJ whole genome shotgun (WGS) entry which is preliminary data.</text>
</comment>
<evidence type="ECO:0000313" key="5">
    <source>
        <dbReference type="Proteomes" id="UP001154282"/>
    </source>
</evidence>
<dbReference type="InterPro" id="IPR020904">
    <property type="entry name" value="Sc_DH/Rdtase_CS"/>
</dbReference>
<dbReference type="PANTHER" id="PTHR42898:SF6">
    <property type="entry name" value="NADP-DEPENDENT MANNITOL DEHYDROGENASE"/>
    <property type="match status" value="1"/>
</dbReference>
<organism evidence="4 5">
    <name type="scientific">Linum tenue</name>
    <dbReference type="NCBI Taxonomy" id="586396"/>
    <lineage>
        <taxon>Eukaryota</taxon>
        <taxon>Viridiplantae</taxon>
        <taxon>Streptophyta</taxon>
        <taxon>Embryophyta</taxon>
        <taxon>Tracheophyta</taxon>
        <taxon>Spermatophyta</taxon>
        <taxon>Magnoliopsida</taxon>
        <taxon>eudicotyledons</taxon>
        <taxon>Gunneridae</taxon>
        <taxon>Pentapetalae</taxon>
        <taxon>rosids</taxon>
        <taxon>fabids</taxon>
        <taxon>Malpighiales</taxon>
        <taxon>Linaceae</taxon>
        <taxon>Linum</taxon>
    </lineage>
</organism>
<dbReference type="FunFam" id="3.40.50.720:FF:000084">
    <property type="entry name" value="Short-chain dehydrogenase reductase"/>
    <property type="match status" value="1"/>
</dbReference>
<name>A0AAV0KZ46_9ROSI</name>
<dbReference type="Pfam" id="PF13561">
    <property type="entry name" value="adh_short_C2"/>
    <property type="match status" value="1"/>
</dbReference>
<protein>
    <submittedName>
        <fullName evidence="4">Uncharacterized protein</fullName>
    </submittedName>
</protein>